<organism evidence="8 9">
    <name type="scientific">Haloplanus ruber</name>
    <dbReference type="NCBI Taxonomy" id="869892"/>
    <lineage>
        <taxon>Archaea</taxon>
        <taxon>Methanobacteriati</taxon>
        <taxon>Methanobacteriota</taxon>
        <taxon>Stenosarchaea group</taxon>
        <taxon>Halobacteria</taxon>
        <taxon>Halobacteriales</taxon>
        <taxon>Haloferacaceae</taxon>
        <taxon>Haloplanus</taxon>
    </lineage>
</organism>
<feature type="binding site" evidence="5">
    <location>
        <position position="321"/>
    </location>
    <ligand>
        <name>substrate</name>
    </ligand>
</feature>
<dbReference type="GO" id="GO:0004333">
    <property type="term" value="F:fumarate hydratase activity"/>
    <property type="evidence" value="ECO:0007669"/>
    <property type="project" value="UniProtKB-UniRule"/>
</dbReference>
<evidence type="ECO:0000259" key="6">
    <source>
        <dbReference type="Pfam" id="PF00206"/>
    </source>
</evidence>
<dbReference type="FunFam" id="1.10.275.10:FF:000001">
    <property type="entry name" value="Fumarate hydratase, mitochondrial"/>
    <property type="match status" value="1"/>
</dbReference>
<evidence type="ECO:0000256" key="4">
    <source>
        <dbReference type="ARBA" id="ARBA00023239"/>
    </source>
</evidence>
<feature type="active site" evidence="5">
    <location>
        <position position="320"/>
    </location>
</feature>
<comment type="subcellular location">
    <subcellularLocation>
        <location evidence="5">Cytoplasm</location>
    </subcellularLocation>
</comment>
<keyword evidence="2 5" id="KW-0963">Cytoplasm</keyword>
<feature type="binding site" description="in site B" evidence="5">
    <location>
        <begin position="131"/>
        <end position="134"/>
    </location>
    <ligand>
        <name>substrate</name>
    </ligand>
</feature>
<dbReference type="NCBIfam" id="NF008909">
    <property type="entry name" value="PRK12273.1"/>
    <property type="match status" value="1"/>
</dbReference>
<dbReference type="PROSITE" id="PS00163">
    <property type="entry name" value="FUMARATE_LYASES"/>
    <property type="match status" value="1"/>
</dbReference>
<keyword evidence="9" id="KW-1185">Reference proteome</keyword>
<dbReference type="HAMAP" id="MF_00743">
    <property type="entry name" value="FumaraseC"/>
    <property type="match status" value="1"/>
</dbReference>
<evidence type="ECO:0000259" key="7">
    <source>
        <dbReference type="Pfam" id="PF10415"/>
    </source>
</evidence>
<dbReference type="CDD" id="cd01362">
    <property type="entry name" value="Fumarase_classII"/>
    <property type="match status" value="1"/>
</dbReference>
<dbReference type="InterPro" id="IPR018951">
    <property type="entry name" value="Fumarase_C_C"/>
</dbReference>
<feature type="domain" description="Fumarate lyase N-terminal" evidence="6">
    <location>
        <begin position="15"/>
        <end position="344"/>
    </location>
</feature>
<dbReference type="InterPro" id="IPR020557">
    <property type="entry name" value="Fumarate_lyase_CS"/>
</dbReference>
<comment type="miscellaneous">
    <text evidence="5">There are 2 substrate-binding sites: the catalytic A site, and the non-catalytic B site that may play a role in the transfer of substrate or product between the active site and the solvent. Alternatively, the B site may bind allosteric effectors.</text>
</comment>
<dbReference type="PANTHER" id="PTHR11444">
    <property type="entry name" value="ASPARTATEAMMONIA/ARGININOSUCCINATE/ADENYLOSUCCINATE LYASE"/>
    <property type="match status" value="1"/>
</dbReference>
<dbReference type="Gene3D" id="1.20.200.10">
    <property type="entry name" value="Fumarase/aspartase (Central domain)"/>
    <property type="match status" value="1"/>
</dbReference>
<dbReference type="InterPro" id="IPR000362">
    <property type="entry name" value="Fumarate_lyase_fam"/>
</dbReference>
<dbReference type="Proteomes" id="UP001597075">
    <property type="component" value="Unassembled WGS sequence"/>
</dbReference>
<evidence type="ECO:0000256" key="2">
    <source>
        <dbReference type="ARBA" id="ARBA00022490"/>
    </source>
</evidence>
<dbReference type="EC" id="4.2.1.2" evidence="5"/>
<accession>A0ABD6D2D1</accession>
<dbReference type="GO" id="GO:0005737">
    <property type="term" value="C:cytoplasm"/>
    <property type="evidence" value="ECO:0007669"/>
    <property type="project" value="UniProtKB-SubCell"/>
</dbReference>
<feature type="binding site" evidence="5">
    <location>
        <begin position="326"/>
        <end position="328"/>
    </location>
    <ligand>
        <name>substrate</name>
    </ligand>
</feature>
<dbReference type="FunFam" id="1.10.40.30:FF:000002">
    <property type="entry name" value="Fumarate hydratase class II"/>
    <property type="match status" value="1"/>
</dbReference>
<feature type="active site" description="Proton donor/acceptor" evidence="5">
    <location>
        <position position="190"/>
    </location>
</feature>
<dbReference type="InterPro" id="IPR022761">
    <property type="entry name" value="Fumarate_lyase_N"/>
</dbReference>
<reference evidence="8 9" key="1">
    <citation type="journal article" date="2019" name="Int. J. Syst. Evol. Microbiol.">
        <title>The Global Catalogue of Microorganisms (GCM) 10K type strain sequencing project: providing services to taxonomists for standard genome sequencing and annotation.</title>
        <authorList>
            <consortium name="The Broad Institute Genomics Platform"/>
            <consortium name="The Broad Institute Genome Sequencing Center for Infectious Disease"/>
            <person name="Wu L."/>
            <person name="Ma J."/>
        </authorList>
    </citation>
    <scope>NUCLEOTIDE SEQUENCE [LARGE SCALE GENOMIC DNA]</scope>
    <source>
        <strain evidence="8 9">CGMCC 1.10594</strain>
    </source>
</reference>
<dbReference type="GO" id="GO:0006099">
    <property type="term" value="P:tricarboxylic acid cycle"/>
    <property type="evidence" value="ECO:0007669"/>
    <property type="project" value="UniProtKB-UniRule"/>
</dbReference>
<evidence type="ECO:0000256" key="3">
    <source>
        <dbReference type="ARBA" id="ARBA00022532"/>
    </source>
</evidence>
<dbReference type="Gene3D" id="1.10.40.30">
    <property type="entry name" value="Fumarase/aspartase (C-terminal domain)"/>
    <property type="match status" value="1"/>
</dbReference>
<evidence type="ECO:0000256" key="1">
    <source>
        <dbReference type="ARBA" id="ARBA00009084"/>
    </source>
</evidence>
<dbReference type="Pfam" id="PF00206">
    <property type="entry name" value="Lyase_1"/>
    <property type="match status" value="1"/>
</dbReference>
<dbReference type="InterPro" id="IPR008948">
    <property type="entry name" value="L-Aspartase-like"/>
</dbReference>
<comment type="subunit">
    <text evidence="5">Homotetramer.</text>
</comment>
<dbReference type="PANTHER" id="PTHR11444:SF22">
    <property type="entry name" value="FUMARATE HYDRATASE CLASS II"/>
    <property type="match status" value="1"/>
</dbReference>
<feature type="binding site" evidence="5">
    <location>
        <position position="189"/>
    </location>
    <ligand>
        <name>substrate</name>
    </ligand>
</feature>
<comment type="function">
    <text evidence="5">Involved in the TCA cycle. Catalyzes the stereospecific interconversion of fumarate to L-malate.</text>
</comment>
<dbReference type="FunFam" id="1.20.200.10:FF:000001">
    <property type="entry name" value="Fumarate hydratase, mitochondrial"/>
    <property type="match status" value="1"/>
</dbReference>
<evidence type="ECO:0000313" key="9">
    <source>
        <dbReference type="Proteomes" id="UP001597075"/>
    </source>
</evidence>
<dbReference type="RefSeq" id="WP_256404613.1">
    <property type="nucleotide sequence ID" value="NZ_CP187151.1"/>
</dbReference>
<dbReference type="AlphaFoldDB" id="A0ABD6D2D1"/>
<evidence type="ECO:0000313" key="8">
    <source>
        <dbReference type="EMBL" id="MFD1634364.1"/>
    </source>
</evidence>
<feature type="binding site" evidence="5">
    <location>
        <begin position="101"/>
        <end position="103"/>
    </location>
    <ligand>
        <name>substrate</name>
    </ligand>
</feature>
<sequence length="472" mass="50286">MSDDSDFRVERDSLGEIRVPADAYWGAQTQRAVENFPISDARFGRRFVRALGIVKKSAARANRDLDLVEADVADAVVAAADEVIAGDHDEQFPVDVFQTGSGTSSNMNANEVIANRAAELMGAEVGDRVVHPNDHVNFGQSSNDVIPTAMHVAALEAVEKDLIPALETLAEALDEKAEAFDGVVKTGRTHLQDATPVRLGQEFGGYRTQVEKGIERCESVAPRLAELALGGTATGTGLNTHPEFPERAAAYIAEETELDFREADDHFEAQAAHDAMGEAHGALRTVAGSMNKIANDLRLLASGPRNGLGEIEQPENQPGSSIMPGKINPVVAEAVNQVHTQVVGNDAAVSAGAAGGQIDLNLYKPVIAHNFLQSASLLANAAETFADKFVAKLEANEEHCADAVQRSMALATALNPAIGYDKASEVAKAALKDGRTVREVAVEKGYLTPDEADEVLDPERMTHRGILRGDDE</sequence>
<name>A0ABD6D2D1_9EURY</name>
<dbReference type="PRINTS" id="PR00145">
    <property type="entry name" value="ARGSUCLYASE"/>
</dbReference>
<protein>
    <recommendedName>
        <fullName evidence="5">Fumarate hydratase class II</fullName>
        <shortName evidence="5">Fumarase C</shortName>
        <ecNumber evidence="5">4.2.1.2</ecNumber>
    </recommendedName>
    <alternativeName>
        <fullName evidence="5">Aerobic fumarase</fullName>
    </alternativeName>
    <alternativeName>
        <fullName evidence="5">Iron-independent fumarase</fullName>
    </alternativeName>
</protein>
<dbReference type="InterPro" id="IPR005677">
    <property type="entry name" value="Fum_hydII"/>
</dbReference>
<proteinExistence type="inferred from homology"/>
<feature type="domain" description="Fumarase C C-terminal" evidence="7">
    <location>
        <begin position="410"/>
        <end position="463"/>
    </location>
</feature>
<comment type="pathway">
    <text evidence="5">Carbohydrate metabolism; tricarboxylic acid cycle; (S)-malate from fumarate: step 1/1.</text>
</comment>
<comment type="caution">
    <text evidence="8">The sequence shown here is derived from an EMBL/GenBank/DDBJ whole genome shotgun (WGS) entry which is preliminary data.</text>
</comment>
<dbReference type="SUPFAM" id="SSF48557">
    <property type="entry name" value="L-aspartase-like"/>
    <property type="match status" value="1"/>
</dbReference>
<dbReference type="EMBL" id="JBHUDL010000010">
    <property type="protein sequence ID" value="MFD1634364.1"/>
    <property type="molecule type" value="Genomic_DNA"/>
</dbReference>
<comment type="similarity">
    <text evidence="1 5">Belongs to the class-II fumarase/aspartase family. Fumarase subfamily.</text>
</comment>
<keyword evidence="4 5" id="KW-0456">Lyase</keyword>
<evidence type="ECO:0000256" key="5">
    <source>
        <dbReference type="HAMAP-Rule" id="MF_00743"/>
    </source>
</evidence>
<dbReference type="Pfam" id="PF10415">
    <property type="entry name" value="FumaraseC_C"/>
    <property type="match status" value="1"/>
</dbReference>
<gene>
    <name evidence="5" type="primary">fumC</name>
    <name evidence="8" type="ORF">ACFSBJ_11580</name>
</gene>
<feature type="binding site" evidence="5">
    <location>
        <begin position="141"/>
        <end position="143"/>
    </location>
    <ligand>
        <name>substrate</name>
    </ligand>
</feature>
<dbReference type="InterPro" id="IPR024083">
    <property type="entry name" value="Fumarase/histidase_N"/>
</dbReference>
<keyword evidence="3 5" id="KW-0816">Tricarboxylic acid cycle</keyword>
<comment type="catalytic activity">
    <reaction evidence="5">
        <text>(S)-malate = fumarate + H2O</text>
        <dbReference type="Rhea" id="RHEA:12460"/>
        <dbReference type="ChEBI" id="CHEBI:15377"/>
        <dbReference type="ChEBI" id="CHEBI:15589"/>
        <dbReference type="ChEBI" id="CHEBI:29806"/>
        <dbReference type="EC" id="4.2.1.2"/>
    </reaction>
</comment>
<dbReference type="Gene3D" id="1.10.275.10">
    <property type="entry name" value="Fumarase/aspartase (N-terminal domain)"/>
    <property type="match status" value="1"/>
</dbReference>
<dbReference type="PRINTS" id="PR00149">
    <property type="entry name" value="FUMRATELYASE"/>
</dbReference>
<feature type="site" description="Important for catalytic activity" evidence="5">
    <location>
        <position position="333"/>
    </location>
</feature>